<comment type="caution">
    <text evidence="5">The sequence shown here is derived from an EMBL/GenBank/DDBJ whole genome shotgun (WGS) entry which is preliminary data.</text>
</comment>
<name>A0AA39CRQ6_9EURO</name>
<dbReference type="AlphaFoldDB" id="A0AA39CRQ6"/>
<evidence type="ECO:0000256" key="1">
    <source>
        <dbReference type="ARBA" id="ARBA00022630"/>
    </source>
</evidence>
<dbReference type="NCBIfam" id="TIGR03566">
    <property type="entry name" value="FMN_reduc_MsuE"/>
    <property type="match status" value="1"/>
</dbReference>
<keyword evidence="3" id="KW-0560">Oxidoreductase</keyword>
<keyword evidence="2" id="KW-0288">FMN</keyword>
<gene>
    <name evidence="5" type="ORF">H2204_013747</name>
</gene>
<dbReference type="Gene3D" id="3.40.50.360">
    <property type="match status" value="1"/>
</dbReference>
<evidence type="ECO:0000256" key="3">
    <source>
        <dbReference type="ARBA" id="ARBA00023002"/>
    </source>
</evidence>
<dbReference type="Pfam" id="PF03358">
    <property type="entry name" value="FMN_red"/>
    <property type="match status" value="1"/>
</dbReference>
<reference evidence="5" key="1">
    <citation type="submission" date="2022-10" db="EMBL/GenBank/DDBJ databases">
        <title>Culturing micro-colonial fungi from biological soil crusts in the Mojave desert and describing Neophaeococcomyces mojavensis, and introducing the new genera and species Taxawa tesnikishii.</title>
        <authorList>
            <person name="Kurbessoian T."/>
            <person name="Stajich J.E."/>
        </authorList>
    </citation>
    <scope>NUCLEOTIDE SEQUENCE</scope>
    <source>
        <strain evidence="5">TK_35</strain>
    </source>
</reference>
<proteinExistence type="predicted"/>
<dbReference type="InterPro" id="IPR005025">
    <property type="entry name" value="FMN_Rdtase-like_dom"/>
</dbReference>
<protein>
    <recommendedName>
        <fullName evidence="4">NADPH-dependent FMN reductase-like domain-containing protein</fullName>
    </recommendedName>
</protein>
<evidence type="ECO:0000313" key="5">
    <source>
        <dbReference type="EMBL" id="KAJ9617485.1"/>
    </source>
</evidence>
<feature type="domain" description="NADPH-dependent FMN reductase-like" evidence="4">
    <location>
        <begin position="6"/>
        <end position="151"/>
    </location>
</feature>
<dbReference type="InterPro" id="IPR029039">
    <property type="entry name" value="Flavoprotein-like_sf"/>
</dbReference>
<dbReference type="PANTHER" id="PTHR43408">
    <property type="entry name" value="FMN REDUCTASE (NADPH)"/>
    <property type="match status" value="1"/>
</dbReference>
<dbReference type="Pfam" id="PF11287">
    <property type="entry name" value="DUF3088"/>
    <property type="match status" value="1"/>
</dbReference>
<dbReference type="GO" id="GO:0016491">
    <property type="term" value="F:oxidoreductase activity"/>
    <property type="evidence" value="ECO:0007669"/>
    <property type="project" value="UniProtKB-KW"/>
</dbReference>
<dbReference type="SUPFAM" id="SSF52218">
    <property type="entry name" value="Flavoproteins"/>
    <property type="match status" value="1"/>
</dbReference>
<evidence type="ECO:0000259" key="4">
    <source>
        <dbReference type="Pfam" id="PF03358"/>
    </source>
</evidence>
<dbReference type="EMBL" id="JAPDRN010000161">
    <property type="protein sequence ID" value="KAJ9617485.1"/>
    <property type="molecule type" value="Genomic_DNA"/>
</dbReference>
<dbReference type="InterPro" id="IPR021439">
    <property type="entry name" value="DUF3088"/>
</dbReference>
<dbReference type="InterPro" id="IPR019912">
    <property type="entry name" value="FMN_Rdtase_MsuE-like"/>
</dbReference>
<evidence type="ECO:0000256" key="2">
    <source>
        <dbReference type="ARBA" id="ARBA00022643"/>
    </source>
</evidence>
<organism evidence="5">
    <name type="scientific">Knufia peltigerae</name>
    <dbReference type="NCBI Taxonomy" id="1002370"/>
    <lineage>
        <taxon>Eukaryota</taxon>
        <taxon>Fungi</taxon>
        <taxon>Dikarya</taxon>
        <taxon>Ascomycota</taxon>
        <taxon>Pezizomycotina</taxon>
        <taxon>Eurotiomycetes</taxon>
        <taxon>Chaetothyriomycetidae</taxon>
        <taxon>Chaetothyriales</taxon>
        <taxon>Trichomeriaceae</taxon>
        <taxon>Knufia</taxon>
    </lineage>
</organism>
<dbReference type="PANTHER" id="PTHR43408:SF2">
    <property type="entry name" value="FMN REDUCTASE (NADPH)"/>
    <property type="match status" value="1"/>
</dbReference>
<accession>A0AA39CRQ6</accession>
<keyword evidence="1" id="KW-0285">Flavoprotein</keyword>
<dbReference type="InterPro" id="IPR051814">
    <property type="entry name" value="NAD(P)H-dep_FMN_reductase"/>
</dbReference>
<sequence length="314" mass="33849">MSSALNVVALIGSPTASANSRTLLLVRHLLEELRERVNVSVELVELAPIARSLGQALQRSEVEPQVERALATIESAQLLVAATPVYRGSYPGLFKHLIDFIGLDALVDTPVLLAATGGSERHALVIDHQLRPLFSFLQAHTLPIGVYATPADFDGDRINSAALQARIQLAAERAAGHLAPLATSCIAGPYEDDSVAVDATHKPILFLLDREFEDGQLPGQRFFCRHSLLLEGALSSIDGLDAQLDVRRIGFSRPRREVIAEIGEQDQSLPKLVLPQGVVNEHASGEYQQRQYISGAEPILAALNGLLGIPVAHP</sequence>